<dbReference type="PANTHER" id="PTHR43184">
    <property type="entry name" value="MAJOR FACILITATOR SUPERFAMILY TRANSPORTER 16, ISOFORM B"/>
    <property type="match status" value="1"/>
</dbReference>
<accession>A0A2C6L922</accession>
<keyword evidence="4 6" id="KW-0472">Membrane</keyword>
<dbReference type="InterPro" id="IPR011701">
    <property type="entry name" value="MFS"/>
</dbReference>
<evidence type="ECO:0000256" key="2">
    <source>
        <dbReference type="ARBA" id="ARBA00022692"/>
    </source>
</evidence>
<feature type="transmembrane region" description="Helical" evidence="6">
    <location>
        <begin position="649"/>
        <end position="670"/>
    </location>
</feature>
<dbReference type="SUPFAM" id="SSF103473">
    <property type="entry name" value="MFS general substrate transporter"/>
    <property type="match status" value="1"/>
</dbReference>
<feature type="transmembrane region" description="Helical" evidence="6">
    <location>
        <begin position="335"/>
        <end position="361"/>
    </location>
</feature>
<feature type="region of interest" description="Disordered" evidence="5">
    <location>
        <begin position="115"/>
        <end position="155"/>
    </location>
</feature>
<evidence type="ECO:0000256" key="4">
    <source>
        <dbReference type="ARBA" id="ARBA00023136"/>
    </source>
</evidence>
<dbReference type="Proteomes" id="UP000221165">
    <property type="component" value="Unassembled WGS sequence"/>
</dbReference>
<comment type="subcellular location">
    <subcellularLocation>
        <location evidence="1">Membrane</location>
        <topology evidence="1">Multi-pass membrane protein</topology>
    </subcellularLocation>
</comment>
<protein>
    <submittedName>
        <fullName evidence="7">Major facilitator family protein</fullName>
    </submittedName>
</protein>
<dbReference type="Pfam" id="PF07690">
    <property type="entry name" value="MFS_1"/>
    <property type="match status" value="1"/>
</dbReference>
<evidence type="ECO:0000256" key="1">
    <source>
        <dbReference type="ARBA" id="ARBA00004141"/>
    </source>
</evidence>
<proteinExistence type="predicted"/>
<dbReference type="RefSeq" id="XP_067925416.1">
    <property type="nucleotide sequence ID" value="XM_068062618.1"/>
</dbReference>
<feature type="transmembrane region" description="Helical" evidence="6">
    <location>
        <begin position="306"/>
        <end position="329"/>
    </location>
</feature>
<feature type="compositionally biased region" description="Low complexity" evidence="5">
    <location>
        <begin position="115"/>
        <end position="129"/>
    </location>
</feature>
<evidence type="ECO:0000256" key="5">
    <source>
        <dbReference type="SAM" id="MobiDB-lite"/>
    </source>
</evidence>
<feature type="transmembrane region" description="Helical" evidence="6">
    <location>
        <begin position="592"/>
        <end position="611"/>
    </location>
</feature>
<sequence>RRGRKQAFKKEDGEDDRGTEKKRETERKKKSGENKKEEKQEKKELIQKNKEEEQTYLIHNTSSSHPEGKFAHPSTDLLSTAATLDSSSTSHLPPPVLPSSSSSFSSFFFFPSLKSSSSSRLSHNISSCSDPSSTLGKEKRSYPEKDNFLPNATSPADSLSVPKDVGLLPLSSSASSFPSFISTWKRSSSFLFSLSSSSSPLSSSSSSSSRLSDRIGRLQLQQFLLSYTCYSSLYLTRKPFASARTKLLQELSLSTVDLGWVDTSFLFFYALVQLFLSSTVASFFSQKKNTSPSAFERGTSSRKDMTGLKSFFLLSYTLSSFSCLLISLLPLHLLHFSILLVAWGVNGASQALVFPFLVSILRQWLKRMKGGGASAFGVWSTCQQVGSMAASYMTGEILSFFAPSPSSSSFFSSSFSSSPSPLIPSWRLVFFVPSVCVFLCGLLLFFFLIDSPDDHLASLSETQSEKRKKEESEICLDSSAAVSSVSAHSRDEPMNTTIRHRGAPSKRTSPFSSSDEKDQRKRTEKKKEEQKASSSSSSRGGLDVWLKALNCRWIGVLCVAYFSMKLVRYLLMNWMSLILEDFFSLTNKQASWAVIVFETGGVLGAIFVGFLSDRSFDGKRFLLVPPLCFCGCLFFLLFLKFLDCEFSSFTTFFFSLQSLLFLLGACIAGPDSVLGGTAAADTVGDEYERKKLEQEKRQEAVDQEEKMIIEKKGEKDLSGRKEKEKGGEEDRVELQQIMATASCLVNGSGSVGSVVQGRLAPLLRESYGWEGVFFGLGGLSACAAIALLPLFLRDFSRLWEERVLRKGQRSSSEKDSERAKKKIS</sequence>
<dbReference type="VEuPathDB" id="ToxoDB:CSUI_002417"/>
<name>A0A2C6L922_9APIC</name>
<feature type="region of interest" description="Disordered" evidence="5">
    <location>
        <begin position="805"/>
        <end position="824"/>
    </location>
</feature>
<keyword evidence="3 6" id="KW-1133">Transmembrane helix</keyword>
<dbReference type="OrthoDB" id="333237at2759"/>
<evidence type="ECO:0000313" key="7">
    <source>
        <dbReference type="EMBL" id="PHJ23742.1"/>
    </source>
</evidence>
<comment type="caution">
    <text evidence="7">The sequence shown here is derived from an EMBL/GenBank/DDBJ whole genome shotgun (WGS) entry which is preliminary data.</text>
</comment>
<keyword evidence="2 6" id="KW-0812">Transmembrane</keyword>
<dbReference type="GO" id="GO:0022857">
    <property type="term" value="F:transmembrane transporter activity"/>
    <property type="evidence" value="ECO:0007669"/>
    <property type="project" value="InterPro"/>
</dbReference>
<dbReference type="Gene3D" id="1.20.1250.20">
    <property type="entry name" value="MFS general substrate transporter like domains"/>
    <property type="match status" value="3"/>
</dbReference>
<evidence type="ECO:0000256" key="3">
    <source>
        <dbReference type="ARBA" id="ARBA00022989"/>
    </source>
</evidence>
<feature type="transmembrane region" description="Helical" evidence="6">
    <location>
        <begin position="553"/>
        <end position="571"/>
    </location>
</feature>
<feature type="region of interest" description="Disordered" evidence="5">
    <location>
        <begin position="469"/>
        <end position="540"/>
    </location>
</feature>
<dbReference type="PANTHER" id="PTHR43184:SF12">
    <property type="entry name" value="SUGAR PHOSPHATE EXCHANGER 3"/>
    <property type="match status" value="1"/>
</dbReference>
<reference evidence="7 8" key="1">
    <citation type="journal article" date="2017" name="Int. J. Parasitol.">
        <title>The genome of the protozoan parasite Cystoisospora suis and a reverse vaccinology approach to identify vaccine candidates.</title>
        <authorList>
            <person name="Palmieri N."/>
            <person name="Shrestha A."/>
            <person name="Ruttkowski B."/>
            <person name="Beck T."/>
            <person name="Vogl C."/>
            <person name="Tomley F."/>
            <person name="Blake D.P."/>
            <person name="Joachim A."/>
        </authorList>
    </citation>
    <scope>NUCLEOTIDE SEQUENCE [LARGE SCALE GENOMIC DNA]</scope>
    <source>
        <strain evidence="7 8">Wien I</strain>
    </source>
</reference>
<feature type="compositionally biased region" description="Low complexity" evidence="5">
    <location>
        <begin position="74"/>
        <end position="91"/>
    </location>
</feature>
<dbReference type="GeneID" id="94425829"/>
<evidence type="ECO:0000256" key="6">
    <source>
        <dbReference type="SAM" id="Phobius"/>
    </source>
</evidence>
<feature type="compositionally biased region" description="Basic and acidic residues" evidence="5">
    <location>
        <begin position="8"/>
        <end position="53"/>
    </location>
</feature>
<feature type="compositionally biased region" description="Low complexity" evidence="5">
    <location>
        <begin position="478"/>
        <end position="487"/>
    </location>
</feature>
<evidence type="ECO:0000313" key="8">
    <source>
        <dbReference type="Proteomes" id="UP000221165"/>
    </source>
</evidence>
<dbReference type="InterPro" id="IPR036259">
    <property type="entry name" value="MFS_trans_sf"/>
</dbReference>
<feature type="region of interest" description="Disordered" evidence="5">
    <location>
        <begin position="1"/>
        <end position="100"/>
    </location>
</feature>
<feature type="compositionally biased region" description="Basic and acidic residues" evidence="5">
    <location>
        <begin position="136"/>
        <end position="147"/>
    </location>
</feature>
<organism evidence="7 8">
    <name type="scientific">Cystoisospora suis</name>
    <dbReference type="NCBI Taxonomy" id="483139"/>
    <lineage>
        <taxon>Eukaryota</taxon>
        <taxon>Sar</taxon>
        <taxon>Alveolata</taxon>
        <taxon>Apicomplexa</taxon>
        <taxon>Conoidasida</taxon>
        <taxon>Coccidia</taxon>
        <taxon>Eucoccidiorida</taxon>
        <taxon>Eimeriorina</taxon>
        <taxon>Sarcocystidae</taxon>
        <taxon>Cystoisospora</taxon>
    </lineage>
</organism>
<dbReference type="EMBL" id="MIGC01001020">
    <property type="protein sequence ID" value="PHJ23742.1"/>
    <property type="molecule type" value="Genomic_DNA"/>
</dbReference>
<dbReference type="AlphaFoldDB" id="A0A2C6L922"/>
<gene>
    <name evidence="7" type="ORF">CSUI_002417</name>
</gene>
<feature type="transmembrane region" description="Helical" evidence="6">
    <location>
        <begin position="428"/>
        <end position="449"/>
    </location>
</feature>
<feature type="transmembrane region" description="Helical" evidence="6">
    <location>
        <begin position="772"/>
        <end position="792"/>
    </location>
</feature>
<feature type="non-terminal residue" evidence="7">
    <location>
        <position position="1"/>
    </location>
</feature>
<dbReference type="GO" id="GO:0016020">
    <property type="term" value="C:membrane"/>
    <property type="evidence" value="ECO:0007669"/>
    <property type="project" value="UniProtKB-SubCell"/>
</dbReference>
<keyword evidence="8" id="KW-1185">Reference proteome</keyword>
<feature type="transmembrane region" description="Helical" evidence="6">
    <location>
        <begin position="623"/>
        <end position="642"/>
    </location>
</feature>
<feature type="compositionally biased region" description="Basic and acidic residues" evidence="5">
    <location>
        <begin position="514"/>
        <end position="531"/>
    </location>
</feature>